<proteinExistence type="predicted"/>
<reference evidence="1 2" key="1">
    <citation type="submission" date="2022-04" db="EMBL/GenBank/DDBJ databases">
        <title>Spirosoma sp. strain RP8 genome sequencing and assembly.</title>
        <authorList>
            <person name="Jung Y."/>
        </authorList>
    </citation>
    <scope>NUCLEOTIDE SEQUENCE [LARGE SCALE GENOMIC DNA]</scope>
    <source>
        <strain evidence="1 2">RP8</strain>
    </source>
</reference>
<evidence type="ECO:0000313" key="1">
    <source>
        <dbReference type="EMBL" id="MCK8493841.1"/>
    </source>
</evidence>
<protein>
    <submittedName>
        <fullName evidence="1">Uncharacterized protein</fullName>
    </submittedName>
</protein>
<dbReference type="RefSeq" id="WP_232562655.1">
    <property type="nucleotide sequence ID" value="NZ_JALPRF010000003.1"/>
</dbReference>
<sequence>MHNAELNGTPCPVCGHEQTWWRHCSNLCDNGYIDDASDSLLYSWVASPVPCSECRGTSIEVWCQGCGVNISGIRIPEEDFYNEKA</sequence>
<organism evidence="1 2">
    <name type="scientific">Spirosoma liriopis</name>
    <dbReference type="NCBI Taxonomy" id="2937440"/>
    <lineage>
        <taxon>Bacteria</taxon>
        <taxon>Pseudomonadati</taxon>
        <taxon>Bacteroidota</taxon>
        <taxon>Cytophagia</taxon>
        <taxon>Cytophagales</taxon>
        <taxon>Cytophagaceae</taxon>
        <taxon>Spirosoma</taxon>
    </lineage>
</organism>
<evidence type="ECO:0000313" key="2">
    <source>
        <dbReference type="Proteomes" id="UP001202180"/>
    </source>
</evidence>
<gene>
    <name evidence="1" type="ORF">M0L20_18385</name>
</gene>
<comment type="caution">
    <text evidence="1">The sequence shown here is derived from an EMBL/GenBank/DDBJ whole genome shotgun (WGS) entry which is preliminary data.</text>
</comment>
<dbReference type="Proteomes" id="UP001202180">
    <property type="component" value="Unassembled WGS sequence"/>
</dbReference>
<name>A0ABT0HNT7_9BACT</name>
<dbReference type="EMBL" id="JALPRF010000003">
    <property type="protein sequence ID" value="MCK8493841.1"/>
    <property type="molecule type" value="Genomic_DNA"/>
</dbReference>
<keyword evidence="2" id="KW-1185">Reference proteome</keyword>
<accession>A0ABT0HNT7</accession>